<comment type="similarity">
    <text evidence="3">Belongs to the ribose 5-phosphate isomerase family.</text>
</comment>
<dbReference type="PANTHER" id="PTHR11934">
    <property type="entry name" value="RIBOSE-5-PHOSPHATE ISOMERASE"/>
    <property type="match status" value="1"/>
</dbReference>
<dbReference type="HAMAP" id="MF_00170">
    <property type="entry name" value="Rib_5P_isom_A"/>
    <property type="match status" value="1"/>
</dbReference>
<dbReference type="InterPro" id="IPR020672">
    <property type="entry name" value="Ribose5P_isomerase_typA_subgr"/>
</dbReference>
<dbReference type="STRING" id="343013.SAMN04489707_10506"/>
<feature type="active site" description="Proton acceptor" evidence="3">
    <location>
        <position position="112"/>
    </location>
</feature>
<dbReference type="GO" id="GO:0005829">
    <property type="term" value="C:cytosol"/>
    <property type="evidence" value="ECO:0007669"/>
    <property type="project" value="TreeGrafter"/>
</dbReference>
<evidence type="ECO:0000256" key="1">
    <source>
        <dbReference type="ARBA" id="ARBA00001713"/>
    </source>
</evidence>
<dbReference type="NCBIfam" id="TIGR00021">
    <property type="entry name" value="rpiA"/>
    <property type="match status" value="1"/>
</dbReference>
<evidence type="ECO:0000313" key="5">
    <source>
        <dbReference type="Proteomes" id="UP000183656"/>
    </source>
</evidence>
<dbReference type="FunFam" id="3.40.50.1360:FF:000001">
    <property type="entry name" value="Ribose-5-phosphate isomerase A"/>
    <property type="match status" value="1"/>
</dbReference>
<name>A0A1I7KG80_9BURK</name>
<dbReference type="PANTHER" id="PTHR11934:SF0">
    <property type="entry name" value="RIBOSE-5-PHOSPHATE ISOMERASE"/>
    <property type="match status" value="1"/>
</dbReference>
<dbReference type="Gene3D" id="3.30.70.260">
    <property type="match status" value="1"/>
</dbReference>
<dbReference type="AlphaFoldDB" id="A0A1I7KG80"/>
<dbReference type="UniPathway" id="UPA00115">
    <property type="reaction ID" value="UER00412"/>
</dbReference>
<comment type="catalytic activity">
    <reaction evidence="1 3">
        <text>aldehydo-D-ribose 5-phosphate = D-ribulose 5-phosphate</text>
        <dbReference type="Rhea" id="RHEA:14657"/>
        <dbReference type="ChEBI" id="CHEBI:58121"/>
        <dbReference type="ChEBI" id="CHEBI:58273"/>
        <dbReference type="EC" id="5.3.1.6"/>
    </reaction>
</comment>
<feature type="binding site" evidence="3">
    <location>
        <begin position="37"/>
        <end position="40"/>
    </location>
    <ligand>
        <name>substrate</name>
    </ligand>
</feature>
<dbReference type="Proteomes" id="UP000183656">
    <property type="component" value="Unassembled WGS sequence"/>
</dbReference>
<dbReference type="EMBL" id="FPBX01000050">
    <property type="protein sequence ID" value="SFU96429.1"/>
    <property type="molecule type" value="Genomic_DNA"/>
</dbReference>
<sequence>MTTPASPSSLTQDELKALVGQAALRYVVPGEIVGVGTGSTVNKFIDALAAMKGQIKGAVSSSVASTERLQALGIPVFDANAVQSLSVYIDGADEIDGQGFMVKGGGAALTREKIVAALAQRFVCIVDESKRVQTLGRFPLPVEVIPMAAQQITRRFAAMGGQATLRLKDGQPLVTDNGQHILDVRGLSIAEPLAFESEVNQWPGVVTVGVFAHQKAAVCLMGTAQGVQTIEY</sequence>
<feature type="binding site" evidence="3">
    <location>
        <position position="130"/>
    </location>
    <ligand>
        <name>substrate</name>
    </ligand>
</feature>
<comment type="subunit">
    <text evidence="3">Homodimer.</text>
</comment>
<dbReference type="GO" id="GO:0006014">
    <property type="term" value="P:D-ribose metabolic process"/>
    <property type="evidence" value="ECO:0007669"/>
    <property type="project" value="TreeGrafter"/>
</dbReference>
<dbReference type="GO" id="GO:0004751">
    <property type="term" value="F:ribose-5-phosphate isomerase activity"/>
    <property type="evidence" value="ECO:0007669"/>
    <property type="project" value="UniProtKB-UniRule"/>
</dbReference>
<evidence type="ECO:0000256" key="2">
    <source>
        <dbReference type="ARBA" id="ARBA00023235"/>
    </source>
</evidence>
<dbReference type="InterPro" id="IPR037171">
    <property type="entry name" value="NagB/RpiA_transferase-like"/>
</dbReference>
<dbReference type="NCBIfam" id="NF001924">
    <property type="entry name" value="PRK00702.1"/>
    <property type="match status" value="1"/>
</dbReference>
<comment type="function">
    <text evidence="3">Catalyzes the reversible conversion of ribose-5-phosphate to ribulose 5-phosphate.</text>
</comment>
<keyword evidence="2 3" id="KW-0413">Isomerase</keyword>
<keyword evidence="5" id="KW-1185">Reference proteome</keyword>
<dbReference type="InterPro" id="IPR004788">
    <property type="entry name" value="Ribose5P_isomerase_type_A"/>
</dbReference>
<dbReference type="SUPFAM" id="SSF75445">
    <property type="entry name" value="D-ribose-5-phosphate isomerase (RpiA), lid domain"/>
    <property type="match status" value="1"/>
</dbReference>
<reference evidence="4 5" key="1">
    <citation type="submission" date="2016-10" db="EMBL/GenBank/DDBJ databases">
        <authorList>
            <person name="de Groot N.N."/>
        </authorList>
    </citation>
    <scope>NUCLEOTIDE SEQUENCE [LARGE SCALE GENOMIC DNA]</scope>
    <source>
        <strain evidence="4 5">R-24608</strain>
    </source>
</reference>
<feature type="binding site" evidence="3">
    <location>
        <begin position="90"/>
        <end position="93"/>
    </location>
    <ligand>
        <name>substrate</name>
    </ligand>
</feature>
<dbReference type="RefSeq" id="WP_054257830.1">
    <property type="nucleotide sequence ID" value="NZ_CYIG01000060.1"/>
</dbReference>
<organism evidence="4 5">
    <name type="scientific">Paenacidovorax caeni</name>
    <dbReference type="NCBI Taxonomy" id="343013"/>
    <lineage>
        <taxon>Bacteria</taxon>
        <taxon>Pseudomonadati</taxon>
        <taxon>Pseudomonadota</taxon>
        <taxon>Betaproteobacteria</taxon>
        <taxon>Burkholderiales</taxon>
        <taxon>Comamonadaceae</taxon>
        <taxon>Paenacidovorax</taxon>
    </lineage>
</organism>
<dbReference type="SUPFAM" id="SSF100950">
    <property type="entry name" value="NagB/RpiA/CoA transferase-like"/>
    <property type="match status" value="1"/>
</dbReference>
<dbReference type="EC" id="5.3.1.6" evidence="3"/>
<evidence type="ECO:0000313" key="4">
    <source>
        <dbReference type="EMBL" id="SFU96429.1"/>
    </source>
</evidence>
<evidence type="ECO:0000256" key="3">
    <source>
        <dbReference type="HAMAP-Rule" id="MF_00170"/>
    </source>
</evidence>
<gene>
    <name evidence="3" type="primary">rpiA</name>
    <name evidence="4" type="ORF">SAMN04489707_10506</name>
</gene>
<feature type="binding site" evidence="3">
    <location>
        <begin position="103"/>
        <end position="106"/>
    </location>
    <ligand>
        <name>substrate</name>
    </ligand>
</feature>
<dbReference type="Pfam" id="PF06026">
    <property type="entry name" value="Rib_5-P_isom_A"/>
    <property type="match status" value="1"/>
</dbReference>
<dbReference type="CDD" id="cd01398">
    <property type="entry name" value="RPI_A"/>
    <property type="match status" value="1"/>
</dbReference>
<proteinExistence type="inferred from homology"/>
<comment type="pathway">
    <text evidence="3">Carbohydrate degradation; pentose phosphate pathway; D-ribose 5-phosphate from D-ribulose 5-phosphate (non-oxidative stage): step 1/1.</text>
</comment>
<accession>A0A1I7KG80</accession>
<dbReference type="GO" id="GO:0009052">
    <property type="term" value="P:pentose-phosphate shunt, non-oxidative branch"/>
    <property type="evidence" value="ECO:0007669"/>
    <property type="project" value="UniProtKB-UniRule"/>
</dbReference>
<dbReference type="Gene3D" id="3.40.50.1360">
    <property type="match status" value="1"/>
</dbReference>
<dbReference type="OrthoDB" id="5870696at2"/>
<protein>
    <recommendedName>
        <fullName evidence="3">Ribose-5-phosphate isomerase A</fullName>
        <ecNumber evidence="3">5.3.1.6</ecNumber>
    </recommendedName>
    <alternativeName>
        <fullName evidence="3">Phosphoriboisomerase A</fullName>
        <shortName evidence="3">PRI</shortName>
    </alternativeName>
</protein>